<name>A0A1I7GJZ9_9FLAO</name>
<dbReference type="GO" id="GO:0003677">
    <property type="term" value="F:DNA binding"/>
    <property type="evidence" value="ECO:0007669"/>
    <property type="project" value="UniProtKB-KW"/>
</dbReference>
<dbReference type="AlphaFoldDB" id="A0A1I7GJZ9"/>
<proteinExistence type="predicted"/>
<evidence type="ECO:0000259" key="1">
    <source>
        <dbReference type="SMART" id="SM00421"/>
    </source>
</evidence>
<reference evidence="2 3" key="1">
    <citation type="submission" date="2016-10" db="EMBL/GenBank/DDBJ databases">
        <authorList>
            <person name="de Groot N.N."/>
        </authorList>
    </citation>
    <scope>NUCLEOTIDE SEQUENCE [LARGE SCALE GENOMIC DNA]</scope>
    <source>
        <strain evidence="2 3">CGMCC 1.12333</strain>
    </source>
</reference>
<organism evidence="2 3">
    <name type="scientific">Pustulibacterium marinum</name>
    <dbReference type="NCBI Taxonomy" id="1224947"/>
    <lineage>
        <taxon>Bacteria</taxon>
        <taxon>Pseudomonadati</taxon>
        <taxon>Bacteroidota</taxon>
        <taxon>Flavobacteriia</taxon>
        <taxon>Flavobacteriales</taxon>
        <taxon>Flavobacteriaceae</taxon>
        <taxon>Pustulibacterium</taxon>
    </lineage>
</organism>
<dbReference type="SUPFAM" id="SSF46894">
    <property type="entry name" value="C-terminal effector domain of the bipartite response regulators"/>
    <property type="match status" value="1"/>
</dbReference>
<dbReference type="OrthoDB" id="840236at2"/>
<gene>
    <name evidence="2" type="ORF">SAMN05216480_1056</name>
</gene>
<dbReference type="InterPro" id="IPR000792">
    <property type="entry name" value="Tscrpt_reg_LuxR_C"/>
</dbReference>
<dbReference type="GO" id="GO:0006355">
    <property type="term" value="P:regulation of DNA-templated transcription"/>
    <property type="evidence" value="ECO:0007669"/>
    <property type="project" value="InterPro"/>
</dbReference>
<keyword evidence="3" id="KW-1185">Reference proteome</keyword>
<feature type="domain" description="HTH luxR-type" evidence="1">
    <location>
        <begin position="131"/>
        <end position="188"/>
    </location>
</feature>
<dbReference type="SMART" id="SM00421">
    <property type="entry name" value="HTH_LUXR"/>
    <property type="match status" value="1"/>
</dbReference>
<dbReference type="Gene3D" id="1.10.10.10">
    <property type="entry name" value="Winged helix-like DNA-binding domain superfamily/Winged helix DNA-binding domain"/>
    <property type="match status" value="1"/>
</dbReference>
<dbReference type="Pfam" id="PF00196">
    <property type="entry name" value="GerE"/>
    <property type="match status" value="1"/>
</dbReference>
<dbReference type="Proteomes" id="UP000199138">
    <property type="component" value="Unassembled WGS sequence"/>
</dbReference>
<protein>
    <submittedName>
        <fullName evidence="2">DNA-binding response regulator, NarL/FixJ family, contains REC and HTH domains</fullName>
    </submittedName>
</protein>
<dbReference type="InterPro" id="IPR016032">
    <property type="entry name" value="Sig_transdc_resp-reg_C-effctor"/>
</dbReference>
<dbReference type="EMBL" id="FPBK01000005">
    <property type="protein sequence ID" value="SFU48651.1"/>
    <property type="molecule type" value="Genomic_DNA"/>
</dbReference>
<accession>A0A1I7GJZ9</accession>
<evidence type="ECO:0000313" key="2">
    <source>
        <dbReference type="EMBL" id="SFU48651.1"/>
    </source>
</evidence>
<dbReference type="InterPro" id="IPR036388">
    <property type="entry name" value="WH-like_DNA-bd_sf"/>
</dbReference>
<keyword evidence="2" id="KW-0238">DNA-binding</keyword>
<sequence>MTKNLLPGMLSDSGLEFFVLDETNIYDTEVMCIHNGSITDFSGSPYYVIDLVRNEIDNDPPTAKALLQMHPNPASEEKRLKQLIVCRYGGLDYKPDVIEGRLQDGEYWPCPLHGQCNHEGVLCKLPTSRNGERLKAEEIQLMKLLSTDKTNEVIANEMDVKLGSFHLLKKKLYKKLKIQTKQELALFAKEINIL</sequence>
<dbReference type="RefSeq" id="WP_093024682.1">
    <property type="nucleotide sequence ID" value="NZ_FPBK01000005.1"/>
</dbReference>
<evidence type="ECO:0000313" key="3">
    <source>
        <dbReference type="Proteomes" id="UP000199138"/>
    </source>
</evidence>
<dbReference type="STRING" id="1224947.SAMN05216480_1056"/>